<dbReference type="PANTHER" id="PTHR47784">
    <property type="entry name" value="STEROL UPTAKE CONTROL PROTEIN 2"/>
    <property type="match status" value="1"/>
</dbReference>
<name>A0AA39CKS9_9EURO</name>
<dbReference type="GO" id="GO:0001228">
    <property type="term" value="F:DNA-binding transcription activator activity, RNA polymerase II-specific"/>
    <property type="evidence" value="ECO:0007669"/>
    <property type="project" value="TreeGrafter"/>
</dbReference>
<evidence type="ECO:0008006" key="3">
    <source>
        <dbReference type="Google" id="ProtNLM"/>
    </source>
</evidence>
<comment type="caution">
    <text evidence="1">The sequence shown here is derived from an EMBL/GenBank/DDBJ whole genome shotgun (WGS) entry which is preliminary data.</text>
</comment>
<evidence type="ECO:0000313" key="1">
    <source>
        <dbReference type="EMBL" id="KAJ9611614.1"/>
    </source>
</evidence>
<gene>
    <name evidence="1" type="ORF">H2200_004798</name>
</gene>
<accession>A0AA39CKS9</accession>
<dbReference type="PANTHER" id="PTHR47784:SF10">
    <property type="entry name" value="TRANSCRIPTION FACTOR, PUTATIVE (AFU_ORTHOLOGUE AFUA_6G14150)-RELATED"/>
    <property type="match status" value="1"/>
</dbReference>
<keyword evidence="2" id="KW-1185">Reference proteome</keyword>
<organism evidence="1 2">
    <name type="scientific">Cladophialophora chaetospira</name>
    <dbReference type="NCBI Taxonomy" id="386627"/>
    <lineage>
        <taxon>Eukaryota</taxon>
        <taxon>Fungi</taxon>
        <taxon>Dikarya</taxon>
        <taxon>Ascomycota</taxon>
        <taxon>Pezizomycotina</taxon>
        <taxon>Eurotiomycetes</taxon>
        <taxon>Chaetothyriomycetidae</taxon>
        <taxon>Chaetothyriales</taxon>
        <taxon>Herpotrichiellaceae</taxon>
        <taxon>Cladophialophora</taxon>
    </lineage>
</organism>
<dbReference type="InterPro" id="IPR053157">
    <property type="entry name" value="Sterol_Uptake_Regulator"/>
</dbReference>
<dbReference type="Proteomes" id="UP001172673">
    <property type="component" value="Unassembled WGS sequence"/>
</dbReference>
<dbReference type="EMBL" id="JAPDRK010000006">
    <property type="protein sequence ID" value="KAJ9611614.1"/>
    <property type="molecule type" value="Genomic_DNA"/>
</dbReference>
<evidence type="ECO:0000313" key="2">
    <source>
        <dbReference type="Proteomes" id="UP001172673"/>
    </source>
</evidence>
<dbReference type="AlphaFoldDB" id="A0AA39CKS9"/>
<reference evidence="1" key="1">
    <citation type="submission" date="2022-10" db="EMBL/GenBank/DDBJ databases">
        <title>Culturing micro-colonial fungi from biological soil crusts in the Mojave desert and describing Neophaeococcomyces mojavensis, and introducing the new genera and species Taxawa tesnikishii.</title>
        <authorList>
            <person name="Kurbessoian T."/>
            <person name="Stajich J.E."/>
        </authorList>
    </citation>
    <scope>NUCLEOTIDE SEQUENCE</scope>
    <source>
        <strain evidence="1">TK_41</strain>
    </source>
</reference>
<proteinExistence type="predicted"/>
<protein>
    <recommendedName>
        <fullName evidence="3">Zn(2)-C6 fungal-type domain-containing protein</fullName>
    </recommendedName>
</protein>
<sequence>MPGRKPHTKSKTGCYSCKKRRVKCEVSSSALPRSNPPSKTNTIELELWHKWTLGTYRHFTNDKPNGSCDTWQILVPKLALECDYLRNAILAISAIHIVLESSTPSQPGTSPYMLAALEYHNAACQAFRDVKSPAINQNESGEGTHFTTVYAFSVITVAFTLELSQCHELLDQTTGIGTSVLGNITMLFGLMQGFGSVILSNILEFSKGPLPINLDSFSDFRRQELNENTKVALQRLQLIIDQAREFQDDHEVNEANSEALVWLKMCFSFYSEDNRDVILIWPIATGPKFTQAIERGEDDVPRLMLLHWAVLLHRFGDGTRFSRRLGSKLAEELCRSVPRKNALWKESVQWVQQQVGLL</sequence>